<proteinExistence type="inferred from homology"/>
<evidence type="ECO:0000313" key="9">
    <source>
        <dbReference type="Proteomes" id="UP000470082"/>
    </source>
</evidence>
<protein>
    <submittedName>
        <fullName evidence="8">SPFH/Band 7/PHB domain protein</fullName>
    </submittedName>
</protein>
<dbReference type="RefSeq" id="WP_154460253.1">
    <property type="nucleotide sequence ID" value="NZ_JAQYTQ010000033.1"/>
</dbReference>
<evidence type="ECO:0000259" key="7">
    <source>
        <dbReference type="SMART" id="SM00244"/>
    </source>
</evidence>
<dbReference type="InterPro" id="IPR050710">
    <property type="entry name" value="Band7/mec-2_domain"/>
</dbReference>
<dbReference type="GO" id="GO:0005886">
    <property type="term" value="C:plasma membrane"/>
    <property type="evidence" value="ECO:0007669"/>
    <property type="project" value="UniProtKB-ARBA"/>
</dbReference>
<evidence type="ECO:0000313" key="8">
    <source>
        <dbReference type="EMBL" id="MSS01715.1"/>
    </source>
</evidence>
<evidence type="ECO:0000256" key="3">
    <source>
        <dbReference type="ARBA" id="ARBA00022692"/>
    </source>
</evidence>
<dbReference type="EMBL" id="VUMM01000011">
    <property type="protein sequence ID" value="MSS01715.1"/>
    <property type="molecule type" value="Genomic_DNA"/>
</dbReference>
<dbReference type="GO" id="GO:0098552">
    <property type="term" value="C:side of membrane"/>
    <property type="evidence" value="ECO:0007669"/>
    <property type="project" value="UniProtKB-ARBA"/>
</dbReference>
<evidence type="ECO:0000256" key="2">
    <source>
        <dbReference type="ARBA" id="ARBA00008164"/>
    </source>
</evidence>
<dbReference type="FunFam" id="3.30.479.30:FF:000004">
    <property type="entry name" value="Putative membrane protease family, stomatin"/>
    <property type="match status" value="1"/>
</dbReference>
<evidence type="ECO:0000256" key="1">
    <source>
        <dbReference type="ARBA" id="ARBA00004167"/>
    </source>
</evidence>
<dbReference type="Proteomes" id="UP000470082">
    <property type="component" value="Unassembled WGS sequence"/>
</dbReference>
<comment type="caution">
    <text evidence="8">The sequence shown here is derived from an EMBL/GenBank/DDBJ whole genome shotgun (WGS) entry which is preliminary data.</text>
</comment>
<dbReference type="InterPro" id="IPR036013">
    <property type="entry name" value="Band_7/SPFH_dom_sf"/>
</dbReference>
<comment type="subcellular location">
    <subcellularLocation>
        <location evidence="1">Membrane</location>
        <topology evidence="1">Single-pass membrane protein</topology>
    </subcellularLocation>
</comment>
<dbReference type="PANTHER" id="PTHR43327:SF10">
    <property type="entry name" value="STOMATIN-LIKE PROTEIN 2, MITOCHONDRIAL"/>
    <property type="match status" value="1"/>
</dbReference>
<keyword evidence="5" id="KW-0472">Membrane</keyword>
<dbReference type="PANTHER" id="PTHR43327">
    <property type="entry name" value="STOMATIN-LIKE PROTEIN 2, MITOCHONDRIAL"/>
    <property type="match status" value="1"/>
</dbReference>
<dbReference type="InterPro" id="IPR018080">
    <property type="entry name" value="Band_7/stomatin-like_CS"/>
</dbReference>
<feature type="compositionally biased region" description="Basic and acidic residues" evidence="6">
    <location>
        <begin position="319"/>
        <end position="332"/>
    </location>
</feature>
<dbReference type="SUPFAM" id="SSF117892">
    <property type="entry name" value="Band 7/SPFH domain"/>
    <property type="match status" value="1"/>
</dbReference>
<dbReference type="AlphaFoldDB" id="A0A7X2T3R3"/>
<dbReference type="CDD" id="cd08829">
    <property type="entry name" value="SPFH_paraslipin"/>
    <property type="match status" value="1"/>
</dbReference>
<dbReference type="PRINTS" id="PR00721">
    <property type="entry name" value="STOMATIN"/>
</dbReference>
<reference evidence="8 9" key="1">
    <citation type="submission" date="2019-08" db="EMBL/GenBank/DDBJ databases">
        <title>In-depth cultivation of the pig gut microbiome towards novel bacterial diversity and tailored functional studies.</title>
        <authorList>
            <person name="Wylensek D."/>
            <person name="Hitch T.C.A."/>
            <person name="Clavel T."/>
        </authorList>
    </citation>
    <scope>NUCLEOTIDE SEQUENCE [LARGE SCALE GENOMIC DNA]</scope>
    <source>
        <strain evidence="8 9">LKV-178-WT-2G</strain>
    </source>
</reference>
<keyword evidence="4" id="KW-1133">Transmembrane helix</keyword>
<dbReference type="Gene3D" id="3.30.479.30">
    <property type="entry name" value="Band 7 domain"/>
    <property type="match status" value="1"/>
</dbReference>
<accession>A0A7X2T3R3</accession>
<keyword evidence="9" id="KW-1185">Reference proteome</keyword>
<gene>
    <name evidence="8" type="ORF">FYJ50_06340</name>
</gene>
<feature type="region of interest" description="Disordered" evidence="6">
    <location>
        <begin position="319"/>
        <end position="343"/>
    </location>
</feature>
<dbReference type="Pfam" id="PF01145">
    <property type="entry name" value="Band_7"/>
    <property type="match status" value="1"/>
</dbReference>
<evidence type="ECO:0000256" key="6">
    <source>
        <dbReference type="SAM" id="MobiDB-lite"/>
    </source>
</evidence>
<name>A0A7X2T3R3_9FIRM</name>
<feature type="domain" description="Band 7" evidence="7">
    <location>
        <begin position="20"/>
        <end position="178"/>
    </location>
</feature>
<organism evidence="8 9">
    <name type="scientific">Floccifex porci</name>
    <dbReference type="NCBI Taxonomy" id="2606629"/>
    <lineage>
        <taxon>Bacteria</taxon>
        <taxon>Bacillati</taxon>
        <taxon>Bacillota</taxon>
        <taxon>Erysipelotrichia</taxon>
        <taxon>Erysipelotrichales</taxon>
        <taxon>Erysipelotrichaceae</taxon>
        <taxon>Floccifex</taxon>
    </lineage>
</organism>
<evidence type="ECO:0000256" key="5">
    <source>
        <dbReference type="ARBA" id="ARBA00023136"/>
    </source>
</evidence>
<sequence length="343" mass="38428">MFFFILKTLFFILLISILVSAIRIVPQGSCYIVEFLGKYKETWQAGIHVLIPFLSRVARKVSLKEQVADFPPQSVITKDNVTMEIDTVVYYKVFDAALFTYGVEQPVLALENLTATTLRNIIGDLELDQTLTSRDKVNTEMKIIIDEATDAWGIRVNRVELKNIIPPREIRDAMEKQMKAEREKRQTILEAQAHKESSITRAQGDKEALIIRAQADKEARIAKASGEAEAIRLVYEAQAKGLELLKEAHVDANVLTLKKLEALKELGDGRATKIIVPTDLAQSASDLSYISEMLGMPSSKEVDIEEKIKKVEVKEDACCDSDERSPITKEVKGNLPPLPGENE</sequence>
<evidence type="ECO:0000256" key="4">
    <source>
        <dbReference type="ARBA" id="ARBA00022989"/>
    </source>
</evidence>
<dbReference type="InterPro" id="IPR001972">
    <property type="entry name" value="Stomatin_HflK_fam"/>
</dbReference>
<dbReference type="InterPro" id="IPR001107">
    <property type="entry name" value="Band_7"/>
</dbReference>
<dbReference type="SMART" id="SM00244">
    <property type="entry name" value="PHB"/>
    <property type="match status" value="1"/>
</dbReference>
<comment type="similarity">
    <text evidence="2">Belongs to the band 7/mec-2 family.</text>
</comment>
<keyword evidence="3" id="KW-0812">Transmembrane</keyword>
<dbReference type="PROSITE" id="PS01270">
    <property type="entry name" value="BAND_7"/>
    <property type="match status" value="1"/>
</dbReference>